<name>A0ACB9CWM1_CICIN</name>
<evidence type="ECO:0000313" key="2">
    <source>
        <dbReference type="Proteomes" id="UP001055811"/>
    </source>
</evidence>
<proteinExistence type="predicted"/>
<reference evidence="2" key="1">
    <citation type="journal article" date="2022" name="Mol. Ecol. Resour.">
        <title>The genomes of chicory, endive, great burdock and yacon provide insights into Asteraceae palaeo-polyploidization history and plant inulin production.</title>
        <authorList>
            <person name="Fan W."/>
            <person name="Wang S."/>
            <person name="Wang H."/>
            <person name="Wang A."/>
            <person name="Jiang F."/>
            <person name="Liu H."/>
            <person name="Zhao H."/>
            <person name="Xu D."/>
            <person name="Zhang Y."/>
        </authorList>
    </citation>
    <scope>NUCLEOTIDE SEQUENCE [LARGE SCALE GENOMIC DNA]</scope>
    <source>
        <strain evidence="2">cv. Punajuju</strain>
    </source>
</reference>
<comment type="caution">
    <text evidence="1">The sequence shown here is derived from an EMBL/GenBank/DDBJ whole genome shotgun (WGS) entry which is preliminary data.</text>
</comment>
<keyword evidence="2" id="KW-1185">Reference proteome</keyword>
<evidence type="ECO:0000313" key="1">
    <source>
        <dbReference type="EMBL" id="KAI3738605.1"/>
    </source>
</evidence>
<dbReference type="EMBL" id="CM042013">
    <property type="protein sequence ID" value="KAI3738605.1"/>
    <property type="molecule type" value="Genomic_DNA"/>
</dbReference>
<accession>A0ACB9CWM1</accession>
<gene>
    <name evidence="1" type="ORF">L2E82_28642</name>
</gene>
<sequence length="74" mass="8705">MENRNWVSSTEETETQILKSLQEWSWKRRPLHDLLMKPPDFISPSRDVPEVWEIRKVNDIGSDLLRSLEGLTGL</sequence>
<dbReference type="Proteomes" id="UP001055811">
    <property type="component" value="Linkage Group LG05"/>
</dbReference>
<reference evidence="1 2" key="2">
    <citation type="journal article" date="2022" name="Mol. Ecol. Resour.">
        <title>The genomes of chicory, endive, great burdock and yacon provide insights into Asteraceae paleo-polyploidization history and plant inulin production.</title>
        <authorList>
            <person name="Fan W."/>
            <person name="Wang S."/>
            <person name="Wang H."/>
            <person name="Wang A."/>
            <person name="Jiang F."/>
            <person name="Liu H."/>
            <person name="Zhao H."/>
            <person name="Xu D."/>
            <person name="Zhang Y."/>
        </authorList>
    </citation>
    <scope>NUCLEOTIDE SEQUENCE [LARGE SCALE GENOMIC DNA]</scope>
    <source>
        <strain evidence="2">cv. Punajuju</strain>
        <tissue evidence="1">Leaves</tissue>
    </source>
</reference>
<organism evidence="1 2">
    <name type="scientific">Cichorium intybus</name>
    <name type="common">Chicory</name>
    <dbReference type="NCBI Taxonomy" id="13427"/>
    <lineage>
        <taxon>Eukaryota</taxon>
        <taxon>Viridiplantae</taxon>
        <taxon>Streptophyta</taxon>
        <taxon>Embryophyta</taxon>
        <taxon>Tracheophyta</taxon>
        <taxon>Spermatophyta</taxon>
        <taxon>Magnoliopsida</taxon>
        <taxon>eudicotyledons</taxon>
        <taxon>Gunneridae</taxon>
        <taxon>Pentapetalae</taxon>
        <taxon>asterids</taxon>
        <taxon>campanulids</taxon>
        <taxon>Asterales</taxon>
        <taxon>Asteraceae</taxon>
        <taxon>Cichorioideae</taxon>
        <taxon>Cichorieae</taxon>
        <taxon>Cichoriinae</taxon>
        <taxon>Cichorium</taxon>
    </lineage>
</organism>
<protein>
    <submittedName>
        <fullName evidence="1">Uncharacterized protein</fullName>
    </submittedName>
</protein>